<accession>A0A433XQ74</accession>
<dbReference type="RefSeq" id="WP_127197925.1">
    <property type="nucleotide sequence ID" value="NZ_RZNX01000001.1"/>
</dbReference>
<dbReference type="PROSITE" id="PS50110">
    <property type="entry name" value="RESPONSE_REGULATORY"/>
    <property type="match status" value="1"/>
</dbReference>
<dbReference type="GO" id="GO:0000976">
    <property type="term" value="F:transcription cis-regulatory region binding"/>
    <property type="evidence" value="ECO:0007669"/>
    <property type="project" value="TreeGrafter"/>
</dbReference>
<dbReference type="InterPro" id="IPR001789">
    <property type="entry name" value="Sig_transdc_resp-reg_receiver"/>
</dbReference>
<keyword evidence="4" id="KW-0238">DNA-binding</keyword>
<evidence type="ECO:0000256" key="3">
    <source>
        <dbReference type="ARBA" id="ARBA00023015"/>
    </source>
</evidence>
<feature type="domain" description="Response regulatory" evidence="7">
    <location>
        <begin position="151"/>
        <end position="267"/>
    </location>
</feature>
<keyword evidence="1" id="KW-0597">Phosphoprotein</keyword>
<name>A0A433XQ74_9BACL</name>
<gene>
    <name evidence="8" type="ORF">EJP77_04360</name>
</gene>
<dbReference type="AlphaFoldDB" id="A0A433XQ74"/>
<comment type="caution">
    <text evidence="6">Lacks conserved residue(s) required for the propagation of feature annotation.</text>
</comment>
<organism evidence="8 9">
    <name type="scientific">Paenibacillus zeisoli</name>
    <dbReference type="NCBI Taxonomy" id="2496267"/>
    <lineage>
        <taxon>Bacteria</taxon>
        <taxon>Bacillati</taxon>
        <taxon>Bacillota</taxon>
        <taxon>Bacilli</taxon>
        <taxon>Bacillales</taxon>
        <taxon>Paenibacillaceae</taxon>
        <taxon>Paenibacillus</taxon>
    </lineage>
</organism>
<evidence type="ECO:0000256" key="5">
    <source>
        <dbReference type="ARBA" id="ARBA00023163"/>
    </source>
</evidence>
<dbReference type="PANTHER" id="PTHR48111">
    <property type="entry name" value="REGULATOR OF RPOS"/>
    <property type="match status" value="1"/>
</dbReference>
<reference evidence="8 9" key="1">
    <citation type="submission" date="2018-12" db="EMBL/GenBank/DDBJ databases">
        <authorList>
            <person name="Sun L."/>
            <person name="Chen Z."/>
        </authorList>
    </citation>
    <scope>NUCLEOTIDE SEQUENCE [LARGE SCALE GENOMIC DNA]</scope>
    <source>
        <strain evidence="8 9">3-5-3</strain>
    </source>
</reference>
<evidence type="ECO:0000256" key="4">
    <source>
        <dbReference type="ARBA" id="ARBA00023125"/>
    </source>
</evidence>
<protein>
    <submittedName>
        <fullName evidence="8">Response regulator</fullName>
    </submittedName>
</protein>
<keyword evidence="3" id="KW-0805">Transcription regulation</keyword>
<dbReference type="GO" id="GO:0005829">
    <property type="term" value="C:cytosol"/>
    <property type="evidence" value="ECO:0007669"/>
    <property type="project" value="TreeGrafter"/>
</dbReference>
<dbReference type="Gene3D" id="3.40.50.2300">
    <property type="match status" value="1"/>
</dbReference>
<evidence type="ECO:0000313" key="9">
    <source>
        <dbReference type="Proteomes" id="UP000272464"/>
    </source>
</evidence>
<dbReference type="SMART" id="SM00448">
    <property type="entry name" value="REC"/>
    <property type="match status" value="1"/>
</dbReference>
<dbReference type="InterPro" id="IPR039420">
    <property type="entry name" value="WalR-like"/>
</dbReference>
<proteinExistence type="predicted"/>
<dbReference type="OrthoDB" id="2690598at2"/>
<dbReference type="InterPro" id="IPR011006">
    <property type="entry name" value="CheY-like_superfamily"/>
</dbReference>
<dbReference type="SUPFAM" id="SSF52172">
    <property type="entry name" value="CheY-like"/>
    <property type="match status" value="1"/>
</dbReference>
<dbReference type="GO" id="GO:0006355">
    <property type="term" value="P:regulation of DNA-templated transcription"/>
    <property type="evidence" value="ECO:0007669"/>
    <property type="project" value="TreeGrafter"/>
</dbReference>
<evidence type="ECO:0000256" key="1">
    <source>
        <dbReference type="ARBA" id="ARBA00022553"/>
    </source>
</evidence>
<evidence type="ECO:0000313" key="8">
    <source>
        <dbReference type="EMBL" id="RUT36230.1"/>
    </source>
</evidence>
<evidence type="ECO:0000256" key="2">
    <source>
        <dbReference type="ARBA" id="ARBA00023012"/>
    </source>
</evidence>
<sequence length="268" mass="30414">MPNSATLQRGIQENLYQHIEEWVKGTKHDVCGVIFLYTENGPANLDAQVRGILEAQPDLSFEVWTDDENNTLAVILPGRTLDAVHFEGLLLKQRLQDIKADLDPRITLASFPEQGEATEAVMKQMAESARRSLSGDIHIFTREEAKTARSSILIVDNDPTIREFLQIRFKMQGYETYEANDGLTALNLIEKMKPDLVLTELNLYGIDGLPYIHHIQKLNVNKSPKIVVLTEQKVEQTISQCFQSGVEDYITKPFSPVELDARIRRCFN</sequence>
<evidence type="ECO:0000259" key="7">
    <source>
        <dbReference type="PROSITE" id="PS50110"/>
    </source>
</evidence>
<evidence type="ECO:0000256" key="6">
    <source>
        <dbReference type="PROSITE-ProRule" id="PRU00169"/>
    </source>
</evidence>
<comment type="caution">
    <text evidence="8">The sequence shown here is derived from an EMBL/GenBank/DDBJ whole genome shotgun (WGS) entry which is preliminary data.</text>
</comment>
<dbReference type="EMBL" id="RZNX01000001">
    <property type="protein sequence ID" value="RUT36230.1"/>
    <property type="molecule type" value="Genomic_DNA"/>
</dbReference>
<dbReference type="Proteomes" id="UP000272464">
    <property type="component" value="Unassembled WGS sequence"/>
</dbReference>
<dbReference type="GO" id="GO:0000156">
    <property type="term" value="F:phosphorelay response regulator activity"/>
    <property type="evidence" value="ECO:0007669"/>
    <property type="project" value="TreeGrafter"/>
</dbReference>
<dbReference type="PANTHER" id="PTHR48111:SF1">
    <property type="entry name" value="TWO-COMPONENT RESPONSE REGULATOR ORR33"/>
    <property type="match status" value="1"/>
</dbReference>
<dbReference type="GO" id="GO:0032993">
    <property type="term" value="C:protein-DNA complex"/>
    <property type="evidence" value="ECO:0007669"/>
    <property type="project" value="TreeGrafter"/>
</dbReference>
<keyword evidence="9" id="KW-1185">Reference proteome</keyword>
<dbReference type="Pfam" id="PF00072">
    <property type="entry name" value="Response_reg"/>
    <property type="match status" value="1"/>
</dbReference>
<keyword evidence="5" id="KW-0804">Transcription</keyword>
<keyword evidence="2" id="KW-0902">Two-component regulatory system</keyword>